<gene>
    <name evidence="3" type="ORF">HT578_12480</name>
</gene>
<name>A0ABX8E657_9SPHN</name>
<dbReference type="SUPFAM" id="SSF89946">
    <property type="entry name" value="Hypothetical protein VC0424"/>
    <property type="match status" value="1"/>
</dbReference>
<evidence type="ECO:0000313" key="4">
    <source>
        <dbReference type="Proteomes" id="UP000677126"/>
    </source>
</evidence>
<dbReference type="InterPro" id="IPR036701">
    <property type="entry name" value="RraB-like_sf"/>
</dbReference>
<dbReference type="InterPro" id="IPR016097">
    <property type="entry name" value="DUF695"/>
</dbReference>
<dbReference type="Proteomes" id="UP000677126">
    <property type="component" value="Chromosome"/>
</dbReference>
<feature type="domain" description="DUF695" evidence="1">
    <location>
        <begin position="17"/>
        <end position="148"/>
    </location>
</feature>
<protein>
    <submittedName>
        <fullName evidence="3">DUF695 domain-containing protein</fullName>
    </submittedName>
</protein>
<proteinExistence type="predicted"/>
<dbReference type="Pfam" id="PF05117">
    <property type="entry name" value="DUF695"/>
    <property type="match status" value="1"/>
</dbReference>
<dbReference type="Pfam" id="PF06877">
    <property type="entry name" value="RraB"/>
    <property type="match status" value="1"/>
</dbReference>
<dbReference type="EMBL" id="CP054856">
    <property type="protein sequence ID" value="QVM84398.1"/>
    <property type="molecule type" value="Genomic_DNA"/>
</dbReference>
<evidence type="ECO:0000313" key="3">
    <source>
        <dbReference type="EMBL" id="QVM84398.1"/>
    </source>
</evidence>
<evidence type="ECO:0000259" key="1">
    <source>
        <dbReference type="Pfam" id="PF05117"/>
    </source>
</evidence>
<reference evidence="3 4" key="1">
    <citation type="journal article" date="2021" name="Int. J. Syst. Evol. Microbiol.">
        <title>Novosphingobium decolorationis sp. nov., an aniline blue-decolourizing bacterium isolated from East Pacific sediment.</title>
        <authorList>
            <person name="Chen X."/>
            <person name="Dong B."/>
            <person name="Chen T."/>
            <person name="Ren N."/>
            <person name="Wang J."/>
            <person name="Xu Y."/>
            <person name="Yang J."/>
            <person name="Zhu S."/>
            <person name="Chen J."/>
        </authorList>
    </citation>
    <scope>NUCLEOTIDE SEQUENCE [LARGE SCALE GENOMIC DNA]</scope>
    <source>
        <strain evidence="3 4">502str22</strain>
    </source>
</reference>
<evidence type="ECO:0000259" key="2">
    <source>
        <dbReference type="Pfam" id="PF06877"/>
    </source>
</evidence>
<accession>A0ABX8E657</accession>
<organism evidence="3 4">
    <name type="scientific">Novosphingobium decolorationis</name>
    <dbReference type="NCBI Taxonomy" id="2698673"/>
    <lineage>
        <taxon>Bacteria</taxon>
        <taxon>Pseudomonadati</taxon>
        <taxon>Pseudomonadota</taxon>
        <taxon>Alphaproteobacteria</taxon>
        <taxon>Sphingomonadales</taxon>
        <taxon>Sphingomonadaceae</taxon>
        <taxon>Novosphingobium</taxon>
    </lineage>
</organism>
<dbReference type="Gene3D" id="3.30.70.970">
    <property type="entry name" value="RraB-like"/>
    <property type="match status" value="1"/>
</dbReference>
<sequence>MQSYRAGEQHRDMLMSDHWNFYPLLVDGEPASIFVDLGIARVAPVAKFPNMAYLRVRMNHPREDGLSSQQEFDTLVALEKDVAKTIGSNGRALYVGRNTSSGNRDFYFYTNDPSIEAKLIEAMENWPSFQFQTGTRLDREWSTYWGFLHPSPEDLQRIGNRDVIDRLLENGDHIDRPRKIDHFAVFKTPTDRDQFARYILAQGYSVSQERDASEFEYGIEFDRTDRPDQIDEITIDLYRNAKVSNGDYDGWGCVVED</sequence>
<feature type="domain" description="Regulator of ribonuclease activity B" evidence="2">
    <location>
        <begin position="159"/>
        <end position="253"/>
    </location>
</feature>
<dbReference type="InterPro" id="IPR009671">
    <property type="entry name" value="RraB_dom"/>
</dbReference>
<keyword evidence="4" id="KW-1185">Reference proteome</keyword>